<dbReference type="GO" id="GO:0005886">
    <property type="term" value="C:plasma membrane"/>
    <property type="evidence" value="ECO:0000318"/>
    <property type="project" value="GO_Central"/>
</dbReference>
<dbReference type="InParanoid" id="Q21936"/>
<feature type="transmembrane region" description="Helical" evidence="19">
    <location>
        <begin position="12"/>
        <end position="34"/>
    </location>
</feature>
<reference evidence="20 21" key="1">
    <citation type="journal article" date="1998" name="Science">
        <title>Genome sequence of the nematode C. elegans: a platform for investigating biology.</title>
        <authorList>
            <consortium name="The C. elegans sequencing consortium"/>
            <person name="Sulson J.E."/>
            <person name="Waterston R."/>
        </authorList>
    </citation>
    <scope>NUCLEOTIDE SEQUENCE [LARGE SCALE GENOMIC DNA]</scope>
    <source>
        <strain evidence="20 21">Bristol N2</strain>
    </source>
</reference>
<dbReference type="InterPro" id="IPR019428">
    <property type="entry name" value="7TM_GPCR_serpentine_rcpt_Str"/>
</dbReference>
<feature type="transmembrane region" description="Helical" evidence="19">
    <location>
        <begin position="93"/>
        <end position="113"/>
    </location>
</feature>
<dbReference type="RefSeq" id="NP_506176.2">
    <property type="nucleotide sequence ID" value="NM_073775.4"/>
</dbReference>
<comment type="similarity">
    <text evidence="14">Belongs to the nematode receptor-like protein str family.</text>
</comment>
<dbReference type="AGR" id="WB:WBGene00006222"/>
<evidence type="ECO:0000256" key="16">
    <source>
        <dbReference type="ARBA" id="ARBA00067967"/>
    </source>
</evidence>
<evidence type="ECO:0000256" key="6">
    <source>
        <dbReference type="ARBA" id="ARBA00022725"/>
    </source>
</evidence>
<evidence type="ECO:0000256" key="9">
    <source>
        <dbReference type="ARBA" id="ARBA00023136"/>
    </source>
</evidence>
<dbReference type="GO" id="GO:0006935">
    <property type="term" value="P:chemotaxis"/>
    <property type="evidence" value="ECO:0007669"/>
    <property type="project" value="UniProtKB-KW"/>
</dbReference>
<comment type="subunit">
    <text evidence="15">Interacts with odr-4.</text>
</comment>
<evidence type="ECO:0000256" key="17">
    <source>
        <dbReference type="ARBA" id="ARBA00078653"/>
    </source>
</evidence>
<dbReference type="GO" id="GO:0042048">
    <property type="term" value="P:olfactory behavior"/>
    <property type="evidence" value="ECO:0000318"/>
    <property type="project" value="GO_Central"/>
</dbReference>
<sequence length="351" mass="40369">MLKSPFSLFCKSLQETCTFISLILNAYLILLIIYKSPKKIGNYKYLMIYICVFEILYTILGLITKPYVHSYTSRVIVIVDVKNSVFSRSVNKFLNSLICGFYGCSVSIFAIHFMYRYGALDRNYEKHFKGWKMVLLCLIPIFYGIIWGLTMHFIFEEDKAFTEFMRKDIWDLFELPVEDIVYTGSYYYPEDKFGVREMNWRAVGGMAVLWFVIGSSTITVIYFGLNCYFKIREIMNSTAGNFSKSIQRQLFRALVIQAAIPLLLLYIPCSIVFICPLIQVDLGNMSAFISVSVAVYPAIDPLPTLLIIKNYRRATIEIFTKTVRLLREAPSSTIALVHRSSNGTGEHRIGT</sequence>
<dbReference type="WormBase" id="R11D1.5">
    <property type="protein sequence ID" value="CE42152"/>
    <property type="gene ID" value="WBGene00006222"/>
    <property type="gene designation" value="str-178"/>
</dbReference>
<dbReference type="OMA" id="GNMSAFI"/>
<proteinExistence type="inferred from homology"/>
<dbReference type="eggNOG" id="ENOG502TFNU">
    <property type="taxonomic scope" value="Eukaryota"/>
</dbReference>
<evidence type="ECO:0000256" key="10">
    <source>
        <dbReference type="ARBA" id="ARBA00023170"/>
    </source>
</evidence>
<organism evidence="20 21">
    <name type="scientific">Caenorhabditis elegans</name>
    <dbReference type="NCBI Taxonomy" id="6239"/>
    <lineage>
        <taxon>Eukaryota</taxon>
        <taxon>Metazoa</taxon>
        <taxon>Ecdysozoa</taxon>
        <taxon>Nematoda</taxon>
        <taxon>Chromadorea</taxon>
        <taxon>Rhabditida</taxon>
        <taxon>Rhabditina</taxon>
        <taxon>Rhabditomorpha</taxon>
        <taxon>Rhabditoidea</taxon>
        <taxon>Rhabditidae</taxon>
        <taxon>Peloderinae</taxon>
        <taxon>Caenorhabditis</taxon>
    </lineage>
</organism>
<dbReference type="Proteomes" id="UP000001940">
    <property type="component" value="Chromosome V"/>
</dbReference>
<keyword evidence="12" id="KW-0966">Cell projection</keyword>
<gene>
    <name evidence="20 22" type="primary">str-178</name>
    <name evidence="20" type="ORF">CELE_R11D1.5</name>
    <name evidence="22" type="ORF">R11D1.5</name>
</gene>
<dbReference type="GO" id="GO:0060170">
    <property type="term" value="C:ciliary membrane"/>
    <property type="evidence" value="ECO:0007669"/>
    <property type="project" value="UniProtKB-SubCell"/>
</dbReference>
<evidence type="ECO:0000256" key="2">
    <source>
        <dbReference type="ARBA" id="ARBA00022475"/>
    </source>
</evidence>
<evidence type="ECO:0000256" key="1">
    <source>
        <dbReference type="ARBA" id="ARBA00004272"/>
    </source>
</evidence>
<protein>
    <recommendedName>
        <fullName evidence="16">Serpentine receptor class r-10</fullName>
    </recommendedName>
    <alternativeName>
        <fullName evidence="17">Odorant response abnormal protein 10</fullName>
    </alternativeName>
    <alternativeName>
        <fullName evidence="18">Olfactory receptor 10</fullName>
    </alternativeName>
</protein>
<keyword evidence="7 19" id="KW-1133">Transmembrane helix</keyword>
<evidence type="ECO:0000256" key="14">
    <source>
        <dbReference type="ARBA" id="ARBA00061678"/>
    </source>
</evidence>
<evidence type="ECO:0000313" key="21">
    <source>
        <dbReference type="Proteomes" id="UP000001940"/>
    </source>
</evidence>
<evidence type="ECO:0000256" key="5">
    <source>
        <dbReference type="ARBA" id="ARBA00022692"/>
    </source>
</evidence>
<evidence type="ECO:0000256" key="4">
    <source>
        <dbReference type="ARBA" id="ARBA00022606"/>
    </source>
</evidence>
<name>Q21936_CAEEL</name>
<dbReference type="KEGG" id="cel:CELE_R11D1.5"/>
<dbReference type="Pfam" id="PF10326">
    <property type="entry name" value="7TM_GPCR_Str"/>
    <property type="match status" value="1"/>
</dbReference>
<evidence type="ECO:0000256" key="7">
    <source>
        <dbReference type="ARBA" id="ARBA00022989"/>
    </source>
</evidence>
<dbReference type="HOGENOM" id="CLU_036335_2_0_1"/>
<accession>Q21936</accession>
<feature type="transmembrane region" description="Helical" evidence="19">
    <location>
        <begin position="250"/>
        <end position="279"/>
    </location>
</feature>
<evidence type="ECO:0000256" key="15">
    <source>
        <dbReference type="ARBA" id="ARBA00064300"/>
    </source>
</evidence>
<feature type="transmembrane region" description="Helical" evidence="19">
    <location>
        <begin position="134"/>
        <end position="155"/>
    </location>
</feature>
<evidence type="ECO:0000313" key="20">
    <source>
        <dbReference type="EMBL" id="CAA99903.2"/>
    </source>
</evidence>
<keyword evidence="2" id="KW-1003">Cell membrane</keyword>
<evidence type="ECO:0000256" key="3">
    <source>
        <dbReference type="ARBA" id="ARBA00022500"/>
    </source>
</evidence>
<keyword evidence="9 19" id="KW-0472">Membrane</keyword>
<evidence type="ECO:0000256" key="11">
    <source>
        <dbReference type="ARBA" id="ARBA00023180"/>
    </source>
</evidence>
<dbReference type="CTD" id="187806"/>
<keyword evidence="21" id="KW-1185">Reference proteome</keyword>
<keyword evidence="8" id="KW-0969">Cilium</keyword>
<keyword evidence="11" id="KW-0325">Glycoprotein</keyword>
<feature type="transmembrane region" description="Helical" evidence="19">
    <location>
        <begin position="285"/>
        <end position="308"/>
    </location>
</feature>
<dbReference type="UCSC" id="R11D1.5">
    <property type="organism name" value="c. elegans"/>
</dbReference>
<dbReference type="GO" id="GO:0038022">
    <property type="term" value="F:G protein-coupled olfactory receptor activity"/>
    <property type="evidence" value="ECO:0000318"/>
    <property type="project" value="GO_Central"/>
</dbReference>
<evidence type="ECO:0000256" key="19">
    <source>
        <dbReference type="SAM" id="Phobius"/>
    </source>
</evidence>
<keyword evidence="4" id="KW-0716">Sensory transduction</keyword>
<dbReference type="SUPFAM" id="SSF81321">
    <property type="entry name" value="Family A G protein-coupled receptor-like"/>
    <property type="match status" value="1"/>
</dbReference>
<keyword evidence="5 19" id="KW-0812">Transmembrane</keyword>
<comment type="subcellular location">
    <subcellularLocation>
        <location evidence="1">Cell projection</location>
        <location evidence="1">Cilium membrane</location>
        <topology evidence="1">Multi-pass membrane protein</topology>
    </subcellularLocation>
</comment>
<dbReference type="EMBL" id="BX284605">
    <property type="protein sequence ID" value="CAA99903.2"/>
    <property type="molecule type" value="Genomic_DNA"/>
</dbReference>
<feature type="transmembrane region" description="Helical" evidence="19">
    <location>
        <begin position="46"/>
        <end position="64"/>
    </location>
</feature>
<evidence type="ECO:0000313" key="22">
    <source>
        <dbReference type="WormBase" id="R11D1.5"/>
    </source>
</evidence>
<dbReference type="PhylomeDB" id="Q21936"/>
<dbReference type="PANTHER" id="PTHR22943">
    <property type="entry name" value="7-TRANSMEMBRANE DOMAIN RECEPTOR C.ELEGANS"/>
    <property type="match status" value="1"/>
</dbReference>
<feature type="transmembrane region" description="Helical" evidence="19">
    <location>
        <begin position="207"/>
        <end position="229"/>
    </location>
</feature>
<keyword evidence="10 20" id="KW-0675">Receptor</keyword>
<evidence type="ECO:0000256" key="8">
    <source>
        <dbReference type="ARBA" id="ARBA00023069"/>
    </source>
</evidence>
<dbReference type="FunFam" id="1.20.1070.10:FF:000128">
    <property type="entry name" value="Seven TM Receptor"/>
    <property type="match status" value="1"/>
</dbReference>
<evidence type="ECO:0000256" key="13">
    <source>
        <dbReference type="ARBA" id="ARBA00054965"/>
    </source>
</evidence>
<dbReference type="GeneID" id="187806"/>
<comment type="function">
    <text evidence="13">An odorant receptor which affects chemotaxis to the volatile odorant diacetyl. Specifies AWA neuronal cell fate via the odr-7 pathway.</text>
</comment>
<evidence type="ECO:0000256" key="12">
    <source>
        <dbReference type="ARBA" id="ARBA00023273"/>
    </source>
</evidence>
<keyword evidence="6" id="KW-0552">Olfaction</keyword>
<dbReference type="GO" id="GO:0007186">
    <property type="term" value="P:G protein-coupled receptor signaling pathway"/>
    <property type="evidence" value="ECO:0000318"/>
    <property type="project" value="GO_Central"/>
</dbReference>
<dbReference type="PANTHER" id="PTHR22943:SF40">
    <property type="entry name" value="SEVEN TM RECEPTOR"/>
    <property type="match status" value="1"/>
</dbReference>
<evidence type="ECO:0000256" key="18">
    <source>
        <dbReference type="ARBA" id="ARBA00082489"/>
    </source>
</evidence>
<dbReference type="AlphaFoldDB" id="Q21936"/>
<keyword evidence="3" id="KW-0145">Chemotaxis</keyword>
<dbReference type="PaxDb" id="6239-R11D1.5"/>
<dbReference type="OrthoDB" id="5816683at2759"/>